<evidence type="ECO:0000313" key="2">
    <source>
        <dbReference type="Proteomes" id="UP000178873"/>
    </source>
</evidence>
<dbReference type="AlphaFoldDB" id="A0A1G2M2U0"/>
<comment type="caution">
    <text evidence="1">The sequence shown here is derived from an EMBL/GenBank/DDBJ whole genome shotgun (WGS) entry which is preliminary data.</text>
</comment>
<accession>A0A1G2M2U0</accession>
<dbReference type="EMBL" id="MHRF01000007">
    <property type="protein sequence ID" value="OHA18198.1"/>
    <property type="molecule type" value="Genomic_DNA"/>
</dbReference>
<evidence type="ECO:0008006" key="3">
    <source>
        <dbReference type="Google" id="ProtNLM"/>
    </source>
</evidence>
<evidence type="ECO:0000313" key="1">
    <source>
        <dbReference type="EMBL" id="OHA18198.1"/>
    </source>
</evidence>
<dbReference type="PROSITE" id="PS51257">
    <property type="entry name" value="PROKAR_LIPOPROTEIN"/>
    <property type="match status" value="1"/>
</dbReference>
<name>A0A1G2M2U0_9BACT</name>
<protein>
    <recommendedName>
        <fullName evidence="3">Lipoprotein</fullName>
    </recommendedName>
</protein>
<organism evidence="1 2">
    <name type="scientific">Candidatus Taylorbacteria bacterium RIFCSPHIGHO2_01_FULL_46_22b</name>
    <dbReference type="NCBI Taxonomy" id="1802301"/>
    <lineage>
        <taxon>Bacteria</taxon>
        <taxon>Candidatus Tayloriibacteriota</taxon>
    </lineage>
</organism>
<sequence>MKAQKLLSLVTAVVALVATGCQETRIEQSSVLYESATILSAVHTPSHHKLGVKATTADKEDLVGIDFGGNLGLNLGNGMQVSAVEVPEKFAVVFDCEHGQFIVQRKELYDKLKGVVGKRVVVSYKENYRVTYDKDDTGKKVETSRVLIGYDFINASVVEKAEK</sequence>
<gene>
    <name evidence="1" type="ORF">A2664_01885</name>
</gene>
<dbReference type="STRING" id="1802301.A2664_01885"/>
<reference evidence="1 2" key="1">
    <citation type="journal article" date="2016" name="Nat. Commun.">
        <title>Thousands of microbial genomes shed light on interconnected biogeochemical processes in an aquifer system.</title>
        <authorList>
            <person name="Anantharaman K."/>
            <person name="Brown C.T."/>
            <person name="Hug L.A."/>
            <person name="Sharon I."/>
            <person name="Castelle C.J."/>
            <person name="Probst A.J."/>
            <person name="Thomas B.C."/>
            <person name="Singh A."/>
            <person name="Wilkins M.J."/>
            <person name="Karaoz U."/>
            <person name="Brodie E.L."/>
            <person name="Williams K.H."/>
            <person name="Hubbard S.S."/>
            <person name="Banfield J.F."/>
        </authorList>
    </citation>
    <scope>NUCLEOTIDE SEQUENCE [LARGE SCALE GENOMIC DNA]</scope>
</reference>
<proteinExistence type="predicted"/>
<dbReference type="Proteomes" id="UP000178873">
    <property type="component" value="Unassembled WGS sequence"/>
</dbReference>